<dbReference type="PANTHER" id="PTHR12611">
    <property type="entry name" value="PUR-TRANSCRIPTIONAL ACTIVATOR"/>
    <property type="match status" value="1"/>
</dbReference>
<evidence type="ECO:0000256" key="1">
    <source>
        <dbReference type="ARBA" id="ARBA00009251"/>
    </source>
</evidence>
<organism evidence="3 4">
    <name type="scientific">Haematococcus lacustris</name>
    <name type="common">Green alga</name>
    <name type="synonym">Haematococcus pluvialis</name>
    <dbReference type="NCBI Taxonomy" id="44745"/>
    <lineage>
        <taxon>Eukaryota</taxon>
        <taxon>Viridiplantae</taxon>
        <taxon>Chlorophyta</taxon>
        <taxon>core chlorophytes</taxon>
        <taxon>Chlorophyceae</taxon>
        <taxon>CS clade</taxon>
        <taxon>Chlamydomonadales</taxon>
        <taxon>Haematococcaceae</taxon>
        <taxon>Haematococcus</taxon>
    </lineage>
</organism>
<comment type="caution">
    <text evidence="3">The sequence shown here is derived from an EMBL/GenBank/DDBJ whole genome shotgun (WGS) entry which is preliminary data.</text>
</comment>
<sequence length="245" mass="26558">MSISYMTYLRVHQANSKSFFLDLKSNARGRYLKIAEKGRYRAKSSIVVPSSGLSPLIATFRYYIDEDAAGRVGGPADIIVDSKVFSFSAGSNERGHFLRIFESGGGNPTGGTSLMVPAGWANTHWKLFLSALESIAREHFSDVIDLEALLSGDPAANISSTLGGSGAEEAVLTTKELGPVLSVGGKHFFFEMRSNERGAYLKVKELSGNIRNMLVIPLHAIARFQEAISLAMQQQPIQDSAKAEP</sequence>
<proteinExistence type="inferred from homology"/>
<dbReference type="EMBL" id="BLLF01002249">
    <property type="protein sequence ID" value="GFH23334.1"/>
    <property type="molecule type" value="Genomic_DNA"/>
</dbReference>
<keyword evidence="2" id="KW-0238">DNA-binding</keyword>
<dbReference type="Pfam" id="PF04845">
    <property type="entry name" value="PurA"/>
    <property type="match status" value="2"/>
</dbReference>
<gene>
    <name evidence="3" type="ORF">HaLaN_20933</name>
</gene>
<dbReference type="Proteomes" id="UP000485058">
    <property type="component" value="Unassembled WGS sequence"/>
</dbReference>
<dbReference type="GO" id="GO:0005634">
    <property type="term" value="C:nucleus"/>
    <property type="evidence" value="ECO:0007669"/>
    <property type="project" value="TreeGrafter"/>
</dbReference>
<feature type="non-terminal residue" evidence="3">
    <location>
        <position position="1"/>
    </location>
</feature>
<evidence type="ECO:0000313" key="3">
    <source>
        <dbReference type="EMBL" id="GFH23334.1"/>
    </source>
</evidence>
<comment type="similarity">
    <text evidence="1">Belongs to the PUR DNA-binding protein family.</text>
</comment>
<dbReference type="SMART" id="SM00712">
    <property type="entry name" value="PUR"/>
    <property type="match status" value="3"/>
</dbReference>
<accession>A0A699ZXB7</accession>
<evidence type="ECO:0000313" key="4">
    <source>
        <dbReference type="Proteomes" id="UP000485058"/>
    </source>
</evidence>
<dbReference type="Gene3D" id="3.10.450.700">
    <property type="match status" value="3"/>
</dbReference>
<dbReference type="InterPro" id="IPR006628">
    <property type="entry name" value="PUR-bd_fam"/>
</dbReference>
<dbReference type="GO" id="GO:0032422">
    <property type="term" value="F:purine-rich negative regulatory element binding"/>
    <property type="evidence" value="ECO:0007669"/>
    <property type="project" value="InterPro"/>
</dbReference>
<dbReference type="PANTHER" id="PTHR12611:SF0">
    <property type="entry name" value="PURINE-RICH BINDING PROTEIN-ALPHA, ISOFORM B"/>
    <property type="match status" value="1"/>
</dbReference>
<feature type="non-terminal residue" evidence="3">
    <location>
        <position position="245"/>
    </location>
</feature>
<protein>
    <recommendedName>
        <fullName evidence="5">Transcription factor Pur-alpha 1</fullName>
    </recommendedName>
</protein>
<name>A0A699ZXB7_HAELA</name>
<dbReference type="AlphaFoldDB" id="A0A699ZXB7"/>
<evidence type="ECO:0008006" key="5">
    <source>
        <dbReference type="Google" id="ProtNLM"/>
    </source>
</evidence>
<evidence type="ECO:0000256" key="2">
    <source>
        <dbReference type="ARBA" id="ARBA00023125"/>
    </source>
</evidence>
<dbReference type="GO" id="GO:0000977">
    <property type="term" value="F:RNA polymerase II transcription regulatory region sequence-specific DNA binding"/>
    <property type="evidence" value="ECO:0007669"/>
    <property type="project" value="InterPro"/>
</dbReference>
<dbReference type="GO" id="GO:0000981">
    <property type="term" value="F:DNA-binding transcription factor activity, RNA polymerase II-specific"/>
    <property type="evidence" value="ECO:0007669"/>
    <property type="project" value="TreeGrafter"/>
</dbReference>
<reference evidence="3 4" key="1">
    <citation type="submission" date="2020-02" db="EMBL/GenBank/DDBJ databases">
        <title>Draft genome sequence of Haematococcus lacustris strain NIES-144.</title>
        <authorList>
            <person name="Morimoto D."/>
            <person name="Nakagawa S."/>
            <person name="Yoshida T."/>
            <person name="Sawayama S."/>
        </authorList>
    </citation>
    <scope>NUCLEOTIDE SEQUENCE [LARGE SCALE GENOMIC DNA]</scope>
    <source>
        <strain evidence="3 4">NIES-144</strain>
    </source>
</reference>
<keyword evidence="4" id="KW-1185">Reference proteome</keyword>